<dbReference type="EnsemblBacteria" id="ACO78150">
    <property type="protein sequence ID" value="ACO78150"/>
    <property type="gene ID" value="Avin_19390"/>
</dbReference>
<evidence type="ECO:0000313" key="1">
    <source>
        <dbReference type="EMBL" id="ACO78150.1"/>
    </source>
</evidence>
<dbReference type="Proteomes" id="UP000002424">
    <property type="component" value="Chromosome"/>
</dbReference>
<reference evidence="1 2" key="1">
    <citation type="journal article" date="2009" name="J. Bacteriol.">
        <title>Genome sequence of Azotobacter vinelandii, an obligate aerobe specialized to support diverse anaerobic metabolic processes.</title>
        <authorList>
            <person name="Setubal J.C."/>
            <person name="dos Santos P."/>
            <person name="Goldman B.S."/>
            <person name="Ertesvag H."/>
            <person name="Espin G."/>
            <person name="Rubio L.M."/>
            <person name="Valla S."/>
            <person name="Almeida N.F."/>
            <person name="Balasubramanian D."/>
            <person name="Cromes L."/>
            <person name="Curatti L."/>
            <person name="Du Z."/>
            <person name="Godsy E."/>
            <person name="Goodner B."/>
            <person name="Hellner-Burris K."/>
            <person name="Hernandez J.A."/>
            <person name="Houmiel K."/>
            <person name="Imperial J."/>
            <person name="Kennedy C."/>
            <person name="Larson T.J."/>
            <person name="Latreille P."/>
            <person name="Ligon L.S."/>
            <person name="Lu J."/>
            <person name="Maerk M."/>
            <person name="Miller N.M."/>
            <person name="Norton S."/>
            <person name="O'Carroll I.P."/>
            <person name="Paulsen I."/>
            <person name="Raulfs E.C."/>
            <person name="Roemer R."/>
            <person name="Rosser J."/>
            <person name="Segura D."/>
            <person name="Slater S."/>
            <person name="Stricklin S.L."/>
            <person name="Studholme D.J."/>
            <person name="Sun J."/>
            <person name="Viana C.J."/>
            <person name="Wallin E."/>
            <person name="Wang B."/>
            <person name="Wheeler C."/>
            <person name="Zhu H."/>
            <person name="Dean D.R."/>
            <person name="Dixon R."/>
            <person name="Wood D."/>
        </authorList>
    </citation>
    <scope>NUCLEOTIDE SEQUENCE [LARGE SCALE GENOMIC DNA]</scope>
    <source>
        <strain evidence="2">DJ / ATCC BAA-1303</strain>
    </source>
</reference>
<accession>C1DEG5</accession>
<name>C1DEG5_AZOVD</name>
<keyword evidence="2" id="KW-1185">Reference proteome</keyword>
<dbReference type="HOGENOM" id="CLU_3040025_0_0_6"/>
<evidence type="ECO:0000313" key="2">
    <source>
        <dbReference type="Proteomes" id="UP000002424"/>
    </source>
</evidence>
<sequence length="54" mass="5927">MRHELSAARANLKAVSLERTGMASMRIVWAHARFESAPARTSALSGWSRRGSIS</sequence>
<dbReference type="AlphaFoldDB" id="C1DEG5"/>
<dbReference type="KEGG" id="avn:Avin_19390"/>
<protein>
    <submittedName>
        <fullName evidence="1">Uncharacterized protein</fullName>
    </submittedName>
</protein>
<proteinExistence type="predicted"/>
<dbReference type="EMBL" id="CP001157">
    <property type="protein sequence ID" value="ACO78150.1"/>
    <property type="molecule type" value="Genomic_DNA"/>
</dbReference>
<organism evidence="1 2">
    <name type="scientific">Azotobacter vinelandii (strain DJ / ATCC BAA-1303)</name>
    <dbReference type="NCBI Taxonomy" id="322710"/>
    <lineage>
        <taxon>Bacteria</taxon>
        <taxon>Pseudomonadati</taxon>
        <taxon>Pseudomonadota</taxon>
        <taxon>Gammaproteobacteria</taxon>
        <taxon>Pseudomonadales</taxon>
        <taxon>Pseudomonadaceae</taxon>
        <taxon>Azotobacter</taxon>
    </lineage>
</organism>
<gene>
    <name evidence="1" type="ordered locus">Avin_19390</name>
</gene>